<feature type="transmembrane region" description="Helical" evidence="1">
    <location>
        <begin position="85"/>
        <end position="103"/>
    </location>
</feature>
<dbReference type="Proteomes" id="UP000628775">
    <property type="component" value="Unassembled WGS sequence"/>
</dbReference>
<reference evidence="3" key="2">
    <citation type="submission" date="2020-09" db="EMBL/GenBank/DDBJ databases">
        <authorList>
            <person name="Sun Q."/>
            <person name="Zhou Y."/>
        </authorList>
    </citation>
    <scope>NUCLEOTIDE SEQUENCE</scope>
    <source>
        <strain evidence="3">CGMCC 1.15371</strain>
    </source>
</reference>
<sequence length="315" mass="34404">MLTTLRKGFINGLSTTWSLGKVIFPVTLIVTVLSYTTVFDTLIHWIAPVMGWLGLPGEAAVPLVFGNLLNLYAGIGAILSMDLTVKSVFILAVMMSFSHNLLIECGVASRVGVKVWVMIVVRLGLALLSAVAIGHLWHGGDAQAVYGFLQAQTSQPHSWLGIVEDGFEKALLGIGQLAIIVIPLMVIIQVLKDLQWMAVFAKWMTPVTRFLGISPKGSTTLASGLILGLTYGAGVMIQAVKDDDLDRRSLYLAFIFLVGCHAVVEDTIIFAPLGISLWPLLCLRLCVAIFMTWLVGMVWRIAVRKTIERKRQTTL</sequence>
<evidence type="ECO:0000259" key="2">
    <source>
        <dbReference type="Pfam" id="PF07670"/>
    </source>
</evidence>
<feature type="transmembrane region" description="Helical" evidence="1">
    <location>
        <begin position="59"/>
        <end position="79"/>
    </location>
</feature>
<keyword evidence="1" id="KW-0472">Membrane</keyword>
<evidence type="ECO:0000256" key="1">
    <source>
        <dbReference type="SAM" id="Phobius"/>
    </source>
</evidence>
<feature type="domain" description="Nucleoside transporter/FeoB GTPase Gate" evidence="2">
    <location>
        <begin position="17"/>
        <end position="99"/>
    </location>
</feature>
<proteinExistence type="predicted"/>
<reference evidence="3" key="1">
    <citation type="journal article" date="2014" name="Int. J. Syst. Evol. Microbiol.">
        <title>Complete genome sequence of Corynebacterium casei LMG S-19264T (=DSM 44701T), isolated from a smear-ripened cheese.</title>
        <authorList>
            <consortium name="US DOE Joint Genome Institute (JGI-PGF)"/>
            <person name="Walter F."/>
            <person name="Albersmeier A."/>
            <person name="Kalinowski J."/>
            <person name="Ruckert C."/>
        </authorList>
    </citation>
    <scope>NUCLEOTIDE SEQUENCE</scope>
    <source>
        <strain evidence="3">CGMCC 1.15371</strain>
    </source>
</reference>
<keyword evidence="4" id="KW-1185">Reference proteome</keyword>
<dbReference type="EMBL" id="BMIR01000005">
    <property type="protein sequence ID" value="GGE36505.1"/>
    <property type="molecule type" value="Genomic_DNA"/>
</dbReference>
<gene>
    <name evidence="3" type="primary">yvoD</name>
    <name evidence="3" type="ORF">GCM10011391_14140</name>
</gene>
<feature type="domain" description="Nucleoside transporter/FeoB GTPase Gate" evidence="2">
    <location>
        <begin position="177"/>
        <end position="264"/>
    </location>
</feature>
<feature type="transmembrane region" description="Helical" evidence="1">
    <location>
        <begin position="22"/>
        <end position="47"/>
    </location>
</feature>
<dbReference type="AlphaFoldDB" id="A0A8J2VPW1"/>
<comment type="caution">
    <text evidence="3">The sequence shown here is derived from an EMBL/GenBank/DDBJ whole genome shotgun (WGS) entry which is preliminary data.</text>
</comment>
<feature type="transmembrane region" description="Helical" evidence="1">
    <location>
        <begin position="250"/>
        <end position="271"/>
    </location>
</feature>
<dbReference type="Pfam" id="PF07670">
    <property type="entry name" value="Gate"/>
    <property type="match status" value="2"/>
</dbReference>
<keyword evidence="1" id="KW-1133">Transmembrane helix</keyword>
<accession>A0A8J2VPW1</accession>
<feature type="transmembrane region" description="Helical" evidence="1">
    <location>
        <begin position="277"/>
        <end position="302"/>
    </location>
</feature>
<feature type="transmembrane region" description="Helical" evidence="1">
    <location>
        <begin position="115"/>
        <end position="137"/>
    </location>
</feature>
<dbReference type="InterPro" id="IPR011642">
    <property type="entry name" value="Gate_dom"/>
</dbReference>
<name>A0A8J2VPW1_9BACL</name>
<protein>
    <submittedName>
        <fullName evidence="3">Putative membrane protein YvoD</fullName>
    </submittedName>
</protein>
<organism evidence="3 4">
    <name type="scientific">Pullulanibacillus camelliae</name>
    <dbReference type="NCBI Taxonomy" id="1707096"/>
    <lineage>
        <taxon>Bacteria</taxon>
        <taxon>Bacillati</taxon>
        <taxon>Bacillota</taxon>
        <taxon>Bacilli</taxon>
        <taxon>Bacillales</taxon>
        <taxon>Sporolactobacillaceae</taxon>
        <taxon>Pullulanibacillus</taxon>
    </lineage>
</organism>
<evidence type="ECO:0000313" key="4">
    <source>
        <dbReference type="Proteomes" id="UP000628775"/>
    </source>
</evidence>
<keyword evidence="1" id="KW-0812">Transmembrane</keyword>
<dbReference type="RefSeq" id="WP_188691309.1">
    <property type="nucleotide sequence ID" value="NZ_BMIR01000005.1"/>
</dbReference>
<evidence type="ECO:0000313" key="3">
    <source>
        <dbReference type="EMBL" id="GGE36505.1"/>
    </source>
</evidence>
<feature type="transmembrane region" description="Helical" evidence="1">
    <location>
        <begin position="170"/>
        <end position="191"/>
    </location>
</feature>